<evidence type="ECO:0000313" key="2">
    <source>
        <dbReference type="EMBL" id="GGG44840.1"/>
    </source>
</evidence>
<feature type="transmembrane region" description="Helical" evidence="1">
    <location>
        <begin position="12"/>
        <end position="40"/>
    </location>
</feature>
<evidence type="ECO:0000313" key="3">
    <source>
        <dbReference type="Proteomes" id="UP000658202"/>
    </source>
</evidence>
<keyword evidence="1" id="KW-0472">Membrane</keyword>
<keyword evidence="1" id="KW-1133">Transmembrane helix</keyword>
<dbReference type="Proteomes" id="UP000658202">
    <property type="component" value="Unassembled WGS sequence"/>
</dbReference>
<keyword evidence="1" id="KW-0812">Transmembrane</keyword>
<proteinExistence type="predicted"/>
<dbReference type="EMBL" id="BMCW01000001">
    <property type="protein sequence ID" value="GGG44840.1"/>
    <property type="molecule type" value="Genomic_DNA"/>
</dbReference>
<comment type="caution">
    <text evidence="2">The sequence shown here is derived from an EMBL/GenBank/DDBJ whole genome shotgun (WGS) entry which is preliminary data.</text>
</comment>
<evidence type="ECO:0000256" key="1">
    <source>
        <dbReference type="SAM" id="Phobius"/>
    </source>
</evidence>
<name>A0ABQ1WTP3_9FLAO</name>
<protein>
    <submittedName>
        <fullName evidence="2">Uncharacterized protein</fullName>
    </submittedName>
</protein>
<feature type="transmembrane region" description="Helical" evidence="1">
    <location>
        <begin position="52"/>
        <end position="74"/>
    </location>
</feature>
<gene>
    <name evidence="2" type="ORF">GCM10007332_02900</name>
</gene>
<organism evidence="2 3">
    <name type="scientific">Epilithonimonas arachidiradicis</name>
    <dbReference type="NCBI Taxonomy" id="1617282"/>
    <lineage>
        <taxon>Bacteria</taxon>
        <taxon>Pseudomonadati</taxon>
        <taxon>Bacteroidota</taxon>
        <taxon>Flavobacteriia</taxon>
        <taxon>Flavobacteriales</taxon>
        <taxon>Weeksellaceae</taxon>
        <taxon>Chryseobacterium group</taxon>
        <taxon>Epilithonimonas</taxon>
    </lineage>
</organism>
<keyword evidence="3" id="KW-1185">Reference proteome</keyword>
<accession>A0ABQ1WTP3</accession>
<sequence>MVTDDATSAGAGVVAFAVLSIATESLFGISVFATVVFALSQEYNNVTPAIRIFIVFNALIFIKIKIFIQIILIYTTKDTKELNTNYSKI</sequence>
<reference evidence="3" key="1">
    <citation type="journal article" date="2019" name="Int. J. Syst. Evol. Microbiol.">
        <title>The Global Catalogue of Microorganisms (GCM) 10K type strain sequencing project: providing services to taxonomists for standard genome sequencing and annotation.</title>
        <authorList>
            <consortium name="The Broad Institute Genomics Platform"/>
            <consortium name="The Broad Institute Genome Sequencing Center for Infectious Disease"/>
            <person name="Wu L."/>
            <person name="Ma J."/>
        </authorList>
    </citation>
    <scope>NUCLEOTIDE SEQUENCE [LARGE SCALE GENOMIC DNA]</scope>
    <source>
        <strain evidence="3">CCM 8490</strain>
    </source>
</reference>